<dbReference type="InterPro" id="IPR036291">
    <property type="entry name" value="NAD(P)-bd_dom_sf"/>
</dbReference>
<dbReference type="EMBL" id="CP094528">
    <property type="protein sequence ID" value="UOE42878.1"/>
    <property type="molecule type" value="Genomic_DNA"/>
</dbReference>
<dbReference type="PANTHER" id="PTHR43245:SF55">
    <property type="entry name" value="NAD(P)-BINDING DOMAIN-CONTAINING PROTEIN"/>
    <property type="match status" value="1"/>
</dbReference>
<reference evidence="3 4" key="1">
    <citation type="submission" date="2022-03" db="EMBL/GenBank/DDBJ databases">
        <title>Mucilaginibacter sp. isolated from the gut of Protaetia brevitarsis seulensis larvae.</title>
        <authorList>
            <person name="Won M."/>
            <person name="Kim S.-J."/>
            <person name="Kwon S.-W."/>
        </authorList>
    </citation>
    <scope>NUCLEOTIDE SEQUENCE [LARGE SCALE GENOMIC DNA]</scope>
    <source>
        <strain evidence="3 4">CFWR-12</strain>
    </source>
</reference>
<dbReference type="SUPFAM" id="SSF51735">
    <property type="entry name" value="NAD(P)-binding Rossmann-fold domains"/>
    <property type="match status" value="1"/>
</dbReference>
<evidence type="ECO:0000259" key="2">
    <source>
        <dbReference type="Pfam" id="PF01370"/>
    </source>
</evidence>
<dbReference type="InterPro" id="IPR020904">
    <property type="entry name" value="Sc_DH/Rdtase_CS"/>
</dbReference>
<accession>A0ABY4BUI9</accession>
<dbReference type="InterPro" id="IPR001509">
    <property type="entry name" value="Epimerase_deHydtase"/>
</dbReference>
<feature type="compositionally biased region" description="Basic and acidic residues" evidence="1">
    <location>
        <begin position="285"/>
        <end position="294"/>
    </location>
</feature>
<feature type="compositionally biased region" description="Low complexity" evidence="1">
    <location>
        <begin position="265"/>
        <end position="276"/>
    </location>
</feature>
<feature type="domain" description="NAD-dependent epimerase/dehydratase" evidence="2">
    <location>
        <begin position="16"/>
        <end position="189"/>
    </location>
</feature>
<evidence type="ECO:0000313" key="4">
    <source>
        <dbReference type="Proteomes" id="UP000832097"/>
    </source>
</evidence>
<sequence length="294" mass="30855">MSIEAATARDHRPQLVVITGASGRIGSQVVPLLDRAGRTLRLVDTELPERVEEGPWGMASGAPLRGSIELHRASIERDDEIRAAVRGADAVVHLAALASERPWADLVRVNIDGTQRVLEAAHLGGVRRVLLASSIHAVGFAHAGAAATTPVLVPRPDTFYGVSKAAVEALGSVYADRYGMSVVSARICAFGAEPLPGGDLGHWLSPGDAARLIEAAIALDDGRHHIVWGVSANAPGGFDLRAGWVIGFDPEDDAVRVLTERDGVAPESARSPAAARGPIGGEFTDADHPLGEQW</sequence>
<proteinExistence type="predicted"/>
<name>A0ABY4BUI9_9MICO</name>
<evidence type="ECO:0000256" key="1">
    <source>
        <dbReference type="SAM" id="MobiDB-lite"/>
    </source>
</evidence>
<feature type="region of interest" description="Disordered" evidence="1">
    <location>
        <begin position="262"/>
        <end position="294"/>
    </location>
</feature>
<dbReference type="PANTHER" id="PTHR43245">
    <property type="entry name" value="BIFUNCTIONAL POLYMYXIN RESISTANCE PROTEIN ARNA"/>
    <property type="match status" value="1"/>
</dbReference>
<gene>
    <name evidence="3" type="ORF">MTO99_11840</name>
</gene>
<keyword evidence="4" id="KW-1185">Reference proteome</keyword>
<protein>
    <submittedName>
        <fullName evidence="3">NAD(P)-dependent oxidoreductase</fullName>
    </submittedName>
</protein>
<dbReference type="Pfam" id="PF01370">
    <property type="entry name" value="Epimerase"/>
    <property type="match status" value="1"/>
</dbReference>
<dbReference type="PROSITE" id="PS00061">
    <property type="entry name" value="ADH_SHORT"/>
    <property type="match status" value="1"/>
</dbReference>
<dbReference type="RefSeq" id="WP_243553819.1">
    <property type="nucleotide sequence ID" value="NZ_CP094528.1"/>
</dbReference>
<dbReference type="InterPro" id="IPR050177">
    <property type="entry name" value="Lipid_A_modif_metabolic_enz"/>
</dbReference>
<dbReference type="Gene3D" id="3.40.50.720">
    <property type="entry name" value="NAD(P)-binding Rossmann-like Domain"/>
    <property type="match status" value="1"/>
</dbReference>
<evidence type="ECO:0000313" key="3">
    <source>
        <dbReference type="EMBL" id="UOE42878.1"/>
    </source>
</evidence>
<organism evidence="3 4">
    <name type="scientific">Agromyces larvae</name>
    <dbReference type="NCBI Taxonomy" id="2929802"/>
    <lineage>
        <taxon>Bacteria</taxon>
        <taxon>Bacillati</taxon>
        <taxon>Actinomycetota</taxon>
        <taxon>Actinomycetes</taxon>
        <taxon>Micrococcales</taxon>
        <taxon>Microbacteriaceae</taxon>
        <taxon>Agromyces</taxon>
    </lineage>
</organism>
<dbReference type="Proteomes" id="UP000832097">
    <property type="component" value="Chromosome"/>
</dbReference>